<evidence type="ECO:0000313" key="3">
    <source>
        <dbReference type="Proteomes" id="UP000015106"/>
    </source>
</evidence>
<feature type="region of interest" description="Disordered" evidence="1">
    <location>
        <begin position="33"/>
        <end position="99"/>
    </location>
</feature>
<keyword evidence="3" id="KW-1185">Reference proteome</keyword>
<reference evidence="2" key="2">
    <citation type="submission" date="2018-03" db="EMBL/GenBank/DDBJ databases">
        <title>The Triticum urartu genome reveals the dynamic nature of wheat genome evolution.</title>
        <authorList>
            <person name="Ling H."/>
            <person name="Ma B."/>
            <person name="Shi X."/>
            <person name="Liu H."/>
            <person name="Dong L."/>
            <person name="Sun H."/>
            <person name="Cao Y."/>
            <person name="Gao Q."/>
            <person name="Zheng S."/>
            <person name="Li Y."/>
            <person name="Yu Y."/>
            <person name="Du H."/>
            <person name="Qi M."/>
            <person name="Li Y."/>
            <person name="Yu H."/>
            <person name="Cui Y."/>
            <person name="Wang N."/>
            <person name="Chen C."/>
            <person name="Wu H."/>
            <person name="Zhao Y."/>
            <person name="Zhang J."/>
            <person name="Li Y."/>
            <person name="Zhou W."/>
            <person name="Zhang B."/>
            <person name="Hu W."/>
            <person name="Eijk M."/>
            <person name="Tang J."/>
            <person name="Witsenboer H."/>
            <person name="Zhao S."/>
            <person name="Li Z."/>
            <person name="Zhang A."/>
            <person name="Wang D."/>
            <person name="Liang C."/>
        </authorList>
    </citation>
    <scope>NUCLEOTIDE SEQUENCE [LARGE SCALE GENOMIC DNA]</scope>
    <source>
        <strain evidence="2">cv. G1812</strain>
    </source>
</reference>
<protein>
    <submittedName>
        <fullName evidence="2">Uncharacterized protein</fullName>
    </submittedName>
</protein>
<reference evidence="2" key="3">
    <citation type="submission" date="2022-06" db="UniProtKB">
        <authorList>
            <consortium name="EnsemblPlants"/>
        </authorList>
    </citation>
    <scope>IDENTIFICATION</scope>
</reference>
<accession>A0A8R7R5D7</accession>
<reference evidence="3" key="1">
    <citation type="journal article" date="2013" name="Nature">
        <title>Draft genome of the wheat A-genome progenitor Triticum urartu.</title>
        <authorList>
            <person name="Ling H.Q."/>
            <person name="Zhao S."/>
            <person name="Liu D."/>
            <person name="Wang J."/>
            <person name="Sun H."/>
            <person name="Zhang C."/>
            <person name="Fan H."/>
            <person name="Li D."/>
            <person name="Dong L."/>
            <person name="Tao Y."/>
            <person name="Gao C."/>
            <person name="Wu H."/>
            <person name="Li Y."/>
            <person name="Cui Y."/>
            <person name="Guo X."/>
            <person name="Zheng S."/>
            <person name="Wang B."/>
            <person name="Yu K."/>
            <person name="Liang Q."/>
            <person name="Yang W."/>
            <person name="Lou X."/>
            <person name="Chen J."/>
            <person name="Feng M."/>
            <person name="Jian J."/>
            <person name="Zhang X."/>
            <person name="Luo G."/>
            <person name="Jiang Y."/>
            <person name="Liu J."/>
            <person name="Wang Z."/>
            <person name="Sha Y."/>
            <person name="Zhang B."/>
            <person name="Wu H."/>
            <person name="Tang D."/>
            <person name="Shen Q."/>
            <person name="Xue P."/>
            <person name="Zou S."/>
            <person name="Wang X."/>
            <person name="Liu X."/>
            <person name="Wang F."/>
            <person name="Yang Y."/>
            <person name="An X."/>
            <person name="Dong Z."/>
            <person name="Zhang K."/>
            <person name="Zhang X."/>
            <person name="Luo M.C."/>
            <person name="Dvorak J."/>
            <person name="Tong Y."/>
            <person name="Wang J."/>
            <person name="Yang H."/>
            <person name="Li Z."/>
            <person name="Wang D."/>
            <person name="Zhang A."/>
            <person name="Wang J."/>
        </authorList>
    </citation>
    <scope>NUCLEOTIDE SEQUENCE</scope>
    <source>
        <strain evidence="3">cv. G1812</strain>
    </source>
</reference>
<dbReference type="EnsemblPlants" id="TuG1812G0700004059.01.T03">
    <property type="protein sequence ID" value="TuG1812G0700004059.01.T03"/>
    <property type="gene ID" value="TuG1812G0700004059.01"/>
</dbReference>
<sequence length="143" mass="16066">MEEAGMEFLLDAVDRFPLLEEFADSVEHLDPVPLGRMQANEPSYTGSPVSKDDSGCGQQIGEIEVNGRQPAARRRTNTSPTRSGQSTDRVNPEAPGWTKRYDCRGPPLLLQECICYAEFRGMVCQYLLVILNFRKMYVGFSRS</sequence>
<name>A0A8R7R5D7_TRIUA</name>
<dbReference type="Gramene" id="TuG1812G0700004059.01.T03">
    <property type="protein sequence ID" value="TuG1812G0700004059.01.T03"/>
    <property type="gene ID" value="TuG1812G0700004059.01"/>
</dbReference>
<organism evidence="2 3">
    <name type="scientific">Triticum urartu</name>
    <name type="common">Red wild einkorn</name>
    <name type="synonym">Crithodium urartu</name>
    <dbReference type="NCBI Taxonomy" id="4572"/>
    <lineage>
        <taxon>Eukaryota</taxon>
        <taxon>Viridiplantae</taxon>
        <taxon>Streptophyta</taxon>
        <taxon>Embryophyta</taxon>
        <taxon>Tracheophyta</taxon>
        <taxon>Spermatophyta</taxon>
        <taxon>Magnoliopsida</taxon>
        <taxon>Liliopsida</taxon>
        <taxon>Poales</taxon>
        <taxon>Poaceae</taxon>
        <taxon>BOP clade</taxon>
        <taxon>Pooideae</taxon>
        <taxon>Triticodae</taxon>
        <taxon>Triticeae</taxon>
        <taxon>Triticinae</taxon>
        <taxon>Triticum</taxon>
    </lineage>
</organism>
<proteinExistence type="predicted"/>
<evidence type="ECO:0000256" key="1">
    <source>
        <dbReference type="SAM" id="MobiDB-lite"/>
    </source>
</evidence>
<dbReference type="Proteomes" id="UP000015106">
    <property type="component" value="Chromosome 7"/>
</dbReference>
<dbReference type="AlphaFoldDB" id="A0A8R7R5D7"/>
<evidence type="ECO:0000313" key="2">
    <source>
        <dbReference type="EnsemblPlants" id="TuG1812G0700004059.01.T03"/>
    </source>
</evidence>
<feature type="compositionally biased region" description="Polar residues" evidence="1">
    <location>
        <begin position="77"/>
        <end position="89"/>
    </location>
</feature>